<evidence type="ECO:0000313" key="1">
    <source>
        <dbReference type="EMBL" id="KAI8424329.1"/>
    </source>
</evidence>
<proteinExistence type="predicted"/>
<comment type="caution">
    <text evidence="1">The sequence shown here is derived from an EMBL/GenBank/DDBJ whole genome shotgun (WGS) entry which is preliminary data.</text>
</comment>
<reference evidence="1 2" key="1">
    <citation type="journal article" date="2022" name="Genome Biol. Evol.">
        <title>The Spruce Budworm Genome: Reconstructing the Evolutionary History of Antifreeze Proteins.</title>
        <authorList>
            <person name="Beliveau C."/>
            <person name="Gagne P."/>
            <person name="Picq S."/>
            <person name="Vernygora O."/>
            <person name="Keeling C.I."/>
            <person name="Pinkney K."/>
            <person name="Doucet D."/>
            <person name="Wen F."/>
            <person name="Johnston J.S."/>
            <person name="Maaroufi H."/>
            <person name="Boyle B."/>
            <person name="Laroche J."/>
            <person name="Dewar K."/>
            <person name="Juretic N."/>
            <person name="Blackburn G."/>
            <person name="Nisole A."/>
            <person name="Brunet B."/>
            <person name="Brandao M."/>
            <person name="Lumley L."/>
            <person name="Duan J."/>
            <person name="Quan G."/>
            <person name="Lucarotti C.J."/>
            <person name="Roe A.D."/>
            <person name="Sperling F.A.H."/>
            <person name="Levesque R.C."/>
            <person name="Cusson M."/>
        </authorList>
    </citation>
    <scope>NUCLEOTIDE SEQUENCE [LARGE SCALE GENOMIC DNA]</scope>
    <source>
        <strain evidence="1">Glfc:IPQL:Cfum</strain>
    </source>
</reference>
<feature type="non-terminal residue" evidence="1">
    <location>
        <position position="856"/>
    </location>
</feature>
<sequence>MSLRMQMEKKKAQEEMRRLMTERKKKDVKPTNIDNPLAKYNNLGQLMCLLCSSVVRSENVWQVHLNSKQHKENVEKAKKLKELTNNFTEGKKIKRTSTLSPTEPPEKKLKSILKNSGDVTAVQIPKTNIPNVVSFHDEEIKRAPLKLDLIQPTRGDDAGEQVLDLELKKEDTKKNKQDVEQFNEDEDEIQVDLTCEVLKLCFEKFEVGDIIRQYTGHVYKATSTNQSLLPVPQYIDVFVAVAQLVSDKDVGVANKAIMITSNLPNDAYPKILDEMRIALEYDSSSKCNAFEVIVNISSRSPELLQLSAEHGYLDKLVSELDTDDVLYHLNILELMTRLATTQQGINHIVKHGALKKVGELVTDLPNNPLCGLTTPGYMKFFGVIAHKYPQEIFTKYPVLLNLMFDTIDSQDQATLPIALDTLAFVGSTIEGKLSLAALDIKVRALHCFASLVGVDTGTDAPKTRPIDHRVTLMTREWFRTLSVQPGPMEVLVEICKNPFPDIRSAGFSLLDAVCQHQWGEELVARTAGFVEFLLDRSVSFTKELKESKYDIVKRLSHSLAFDNNTVLRLQLLNCFSVFLCKSSLSFLLWFILFRNMDSTTLGSGDNISHEISQRATEDVKPNTGENHEAATECEDQQEVKDNQSEVPTPTKDDNEAKIKERIAQCRSIIESLKLELNEEKSKLKTSCSHSESKTSSPRGTQDNVASSQCFPEDPVCTSNLYGSSVDNKLNYDENLMEYEKQLQKYQNTLNMAQIEKKNAIRKQMLAKAYKLKLLEVENQCNIELLRVKQSLQCLEPLQMIVSKWKSSSDDTTYDPNNFVLIPRYPELSANSGSDVNSLKDDCDGVVTDKPDFALET</sequence>
<protein>
    <submittedName>
        <fullName evidence="1">Uncharacterized protein</fullName>
    </submittedName>
</protein>
<accession>A0ACC0JJT8</accession>
<dbReference type="EMBL" id="CM046104">
    <property type="protein sequence ID" value="KAI8424329.1"/>
    <property type="molecule type" value="Genomic_DNA"/>
</dbReference>
<gene>
    <name evidence="1" type="ORF">MSG28_002875</name>
</gene>
<organism evidence="1 2">
    <name type="scientific">Choristoneura fumiferana</name>
    <name type="common">Spruce budworm moth</name>
    <name type="synonym">Archips fumiferana</name>
    <dbReference type="NCBI Taxonomy" id="7141"/>
    <lineage>
        <taxon>Eukaryota</taxon>
        <taxon>Metazoa</taxon>
        <taxon>Ecdysozoa</taxon>
        <taxon>Arthropoda</taxon>
        <taxon>Hexapoda</taxon>
        <taxon>Insecta</taxon>
        <taxon>Pterygota</taxon>
        <taxon>Neoptera</taxon>
        <taxon>Endopterygota</taxon>
        <taxon>Lepidoptera</taxon>
        <taxon>Glossata</taxon>
        <taxon>Ditrysia</taxon>
        <taxon>Tortricoidea</taxon>
        <taxon>Tortricidae</taxon>
        <taxon>Tortricinae</taxon>
        <taxon>Choristoneura</taxon>
    </lineage>
</organism>
<evidence type="ECO:0000313" key="2">
    <source>
        <dbReference type="Proteomes" id="UP001064048"/>
    </source>
</evidence>
<keyword evidence="2" id="KW-1185">Reference proteome</keyword>
<name>A0ACC0JJT8_CHOFU</name>
<dbReference type="Proteomes" id="UP001064048">
    <property type="component" value="Chromosome 4"/>
</dbReference>